<sequence>MPRGSLTGHINECPLEPVDCVFSWAGCNDQPLRKDVLVHTAATKHMTKLL</sequence>
<proteinExistence type="predicted"/>
<organism evidence="1">
    <name type="scientific">Amphimedon queenslandica</name>
    <name type="common">Sponge</name>
    <dbReference type="NCBI Taxonomy" id="400682"/>
    <lineage>
        <taxon>Eukaryota</taxon>
        <taxon>Metazoa</taxon>
        <taxon>Porifera</taxon>
        <taxon>Demospongiae</taxon>
        <taxon>Heteroscleromorpha</taxon>
        <taxon>Haplosclerida</taxon>
        <taxon>Niphatidae</taxon>
        <taxon>Amphimedon</taxon>
    </lineage>
</organism>
<reference evidence="1" key="1">
    <citation type="submission" date="2017-05" db="UniProtKB">
        <authorList>
            <consortium name="EnsemblMetazoa"/>
        </authorList>
    </citation>
    <scope>IDENTIFICATION</scope>
</reference>
<accession>A0A1X7TFN8</accession>
<evidence type="ECO:0000313" key="1">
    <source>
        <dbReference type="EnsemblMetazoa" id="Aqu2.1.13474_001"/>
    </source>
</evidence>
<dbReference type="EnsemblMetazoa" id="Aqu2.1.13474_001">
    <property type="protein sequence ID" value="Aqu2.1.13474_001"/>
    <property type="gene ID" value="Aqu2.1.13474"/>
</dbReference>
<protein>
    <submittedName>
        <fullName evidence="1">Uncharacterized protein</fullName>
    </submittedName>
</protein>
<dbReference type="InParanoid" id="A0A1X7TFN8"/>
<name>A0A1X7TFN8_AMPQE</name>
<dbReference type="AlphaFoldDB" id="A0A1X7TFN8"/>
<dbReference type="SUPFAM" id="SSF49599">
    <property type="entry name" value="TRAF domain-like"/>
    <property type="match status" value="1"/>
</dbReference>